<evidence type="ECO:0000259" key="9">
    <source>
        <dbReference type="PROSITE" id="PS50850"/>
    </source>
</evidence>
<dbReference type="InterPro" id="IPR036259">
    <property type="entry name" value="MFS_trans_sf"/>
</dbReference>
<sequence>MSAPHNSPKSTDQPASTPEHPAEETSVALVISSVAVLLLLASLDQTIVSTALPTIVADLGGLEHLSWVVTAYILASTIVAPLYGKFGDLFGRRNVVIFSVTLFLTGSVLCGMSGSMGFLIAARALQGLGGGGLFVLALSIIGDVIPPKERGKIQGVFAGVFGVSSVAGPLLGGWFVDTLSWHWIFYINLPVGALALAGFIFGFKPLGKRVQHKIDYAGAAALTLSLSSIVLLTALGGKEFALTGPIGLGLMAVFVTATLGFIAIERKASEPILPMALFKMNVFTICSMISFISGALMFGALTFIPVFLQMAKGASATQSGLQLIPMTFGILCTSTFSGQYMSRTGRYRILPKIGLSLATLALLSLTRLSPEMPSWQLWLSLAGLGAGMGCIFPVVTTAVQNSVDRHQIGTATAAGLMFRQVGGSIAVALFGALFASRMASLMGGAPVEGLANAAELGPQILATLPAEAQTLVAQTVSEALHPVYWIAAGLAFAGLVMALFLREIPLSARNAPAREKAA</sequence>
<feature type="transmembrane region" description="Helical" evidence="8">
    <location>
        <begin position="375"/>
        <end position="395"/>
    </location>
</feature>
<evidence type="ECO:0000256" key="2">
    <source>
        <dbReference type="ARBA" id="ARBA00022448"/>
    </source>
</evidence>
<dbReference type="GO" id="GO:0022857">
    <property type="term" value="F:transmembrane transporter activity"/>
    <property type="evidence" value="ECO:0007669"/>
    <property type="project" value="InterPro"/>
</dbReference>
<gene>
    <name evidence="10" type="ORF">Q4494_16145</name>
</gene>
<feature type="domain" description="Major facilitator superfamily (MFS) profile" evidence="9">
    <location>
        <begin position="30"/>
        <end position="506"/>
    </location>
</feature>
<feature type="transmembrane region" description="Helical" evidence="8">
    <location>
        <begin position="285"/>
        <end position="308"/>
    </location>
</feature>
<dbReference type="FunFam" id="1.20.1720.10:FF:000004">
    <property type="entry name" value="EmrB/QacA family drug resistance transporter"/>
    <property type="match status" value="1"/>
</dbReference>
<feature type="transmembrane region" description="Helical" evidence="8">
    <location>
        <begin position="157"/>
        <end position="176"/>
    </location>
</feature>
<accession>A0AAW7Y0D5</accession>
<keyword evidence="5 8" id="KW-1133">Transmembrane helix</keyword>
<dbReference type="SUPFAM" id="SSF103473">
    <property type="entry name" value="MFS general substrate transporter"/>
    <property type="match status" value="1"/>
</dbReference>
<dbReference type="PANTHER" id="PTHR23501">
    <property type="entry name" value="MAJOR FACILITATOR SUPERFAMILY"/>
    <property type="match status" value="1"/>
</dbReference>
<evidence type="ECO:0000256" key="3">
    <source>
        <dbReference type="ARBA" id="ARBA00022475"/>
    </source>
</evidence>
<evidence type="ECO:0000256" key="5">
    <source>
        <dbReference type="ARBA" id="ARBA00022989"/>
    </source>
</evidence>
<feature type="compositionally biased region" description="Polar residues" evidence="7">
    <location>
        <begin position="1"/>
        <end position="16"/>
    </location>
</feature>
<evidence type="ECO:0000256" key="7">
    <source>
        <dbReference type="SAM" id="MobiDB-lite"/>
    </source>
</evidence>
<feature type="transmembrane region" description="Helical" evidence="8">
    <location>
        <begin position="214"/>
        <end position="236"/>
    </location>
</feature>
<dbReference type="PANTHER" id="PTHR23501:SF197">
    <property type="entry name" value="COMD"/>
    <property type="match status" value="1"/>
</dbReference>
<evidence type="ECO:0000256" key="1">
    <source>
        <dbReference type="ARBA" id="ARBA00004651"/>
    </source>
</evidence>
<dbReference type="EMBL" id="JAUOPJ010000016">
    <property type="protein sequence ID" value="MDO6458617.1"/>
    <property type="molecule type" value="Genomic_DNA"/>
</dbReference>
<dbReference type="PROSITE" id="PS50850">
    <property type="entry name" value="MFS"/>
    <property type="match status" value="1"/>
</dbReference>
<evidence type="ECO:0000256" key="4">
    <source>
        <dbReference type="ARBA" id="ARBA00022692"/>
    </source>
</evidence>
<feature type="transmembrane region" description="Helical" evidence="8">
    <location>
        <begin position="127"/>
        <end position="145"/>
    </location>
</feature>
<feature type="transmembrane region" description="Helical" evidence="8">
    <location>
        <begin position="416"/>
        <end position="435"/>
    </location>
</feature>
<dbReference type="Pfam" id="PF07690">
    <property type="entry name" value="MFS_1"/>
    <property type="match status" value="1"/>
</dbReference>
<dbReference type="Gene3D" id="1.20.1250.20">
    <property type="entry name" value="MFS general substrate transporter like domains"/>
    <property type="match status" value="1"/>
</dbReference>
<name>A0AAW7Y0D5_9RHOB</name>
<feature type="region of interest" description="Disordered" evidence="7">
    <location>
        <begin position="1"/>
        <end position="20"/>
    </location>
</feature>
<protein>
    <submittedName>
        <fullName evidence="10">MDR family MFS transporter</fullName>
    </submittedName>
</protein>
<proteinExistence type="predicted"/>
<feature type="transmembrane region" description="Helical" evidence="8">
    <location>
        <begin position="483"/>
        <end position="501"/>
    </location>
</feature>
<dbReference type="InterPro" id="IPR020846">
    <property type="entry name" value="MFS_dom"/>
</dbReference>
<comment type="subcellular location">
    <subcellularLocation>
        <location evidence="1">Cell membrane</location>
        <topology evidence="1">Multi-pass membrane protein</topology>
    </subcellularLocation>
</comment>
<dbReference type="RefSeq" id="WP_303485340.1">
    <property type="nucleotide sequence ID" value="NZ_JAUOPJ010000016.1"/>
</dbReference>
<keyword evidence="3" id="KW-1003">Cell membrane</keyword>
<dbReference type="InterPro" id="IPR004638">
    <property type="entry name" value="EmrB-like"/>
</dbReference>
<feature type="transmembrane region" description="Helical" evidence="8">
    <location>
        <begin position="349"/>
        <end position="369"/>
    </location>
</feature>
<reference evidence="10" key="1">
    <citation type="submission" date="2023-07" db="EMBL/GenBank/DDBJ databases">
        <title>Genome content predicts the carbon catabolic preferences of heterotrophic bacteria.</title>
        <authorList>
            <person name="Gralka M."/>
        </authorList>
    </citation>
    <scope>NUCLEOTIDE SEQUENCE</scope>
    <source>
        <strain evidence="10">I2M02</strain>
    </source>
</reference>
<feature type="transmembrane region" description="Helical" evidence="8">
    <location>
        <begin position="64"/>
        <end position="83"/>
    </location>
</feature>
<feature type="transmembrane region" description="Helical" evidence="8">
    <location>
        <begin position="242"/>
        <end position="264"/>
    </location>
</feature>
<feature type="transmembrane region" description="Helical" evidence="8">
    <location>
        <begin position="320"/>
        <end position="337"/>
    </location>
</feature>
<feature type="transmembrane region" description="Helical" evidence="8">
    <location>
        <begin position="95"/>
        <end position="121"/>
    </location>
</feature>
<evidence type="ECO:0000313" key="11">
    <source>
        <dbReference type="Proteomes" id="UP001169823"/>
    </source>
</evidence>
<feature type="transmembrane region" description="Helical" evidence="8">
    <location>
        <begin position="182"/>
        <end position="202"/>
    </location>
</feature>
<evidence type="ECO:0000256" key="8">
    <source>
        <dbReference type="SAM" id="Phobius"/>
    </source>
</evidence>
<dbReference type="InterPro" id="IPR011701">
    <property type="entry name" value="MFS"/>
</dbReference>
<keyword evidence="4 8" id="KW-0812">Transmembrane</keyword>
<keyword evidence="2" id="KW-0813">Transport</keyword>
<dbReference type="GO" id="GO:0005886">
    <property type="term" value="C:plasma membrane"/>
    <property type="evidence" value="ECO:0007669"/>
    <property type="project" value="UniProtKB-SubCell"/>
</dbReference>
<comment type="caution">
    <text evidence="10">The sequence shown here is derived from an EMBL/GenBank/DDBJ whole genome shotgun (WGS) entry which is preliminary data.</text>
</comment>
<dbReference type="CDD" id="cd17502">
    <property type="entry name" value="MFS_Azr1_MDR_like"/>
    <property type="match status" value="1"/>
</dbReference>
<organism evidence="10 11">
    <name type="scientific">Celeribacter halophilus</name>
    <dbReference type="NCBI Taxonomy" id="576117"/>
    <lineage>
        <taxon>Bacteria</taxon>
        <taxon>Pseudomonadati</taxon>
        <taxon>Pseudomonadota</taxon>
        <taxon>Alphaproteobacteria</taxon>
        <taxon>Rhodobacterales</taxon>
        <taxon>Roseobacteraceae</taxon>
        <taxon>Celeribacter</taxon>
    </lineage>
</organism>
<dbReference type="Gene3D" id="1.20.1720.10">
    <property type="entry name" value="Multidrug resistance protein D"/>
    <property type="match status" value="1"/>
</dbReference>
<evidence type="ECO:0000313" key="10">
    <source>
        <dbReference type="EMBL" id="MDO6458617.1"/>
    </source>
</evidence>
<keyword evidence="6 8" id="KW-0472">Membrane</keyword>
<dbReference type="AlphaFoldDB" id="A0AAW7Y0D5"/>
<evidence type="ECO:0000256" key="6">
    <source>
        <dbReference type="ARBA" id="ARBA00023136"/>
    </source>
</evidence>
<dbReference type="NCBIfam" id="TIGR00711">
    <property type="entry name" value="efflux_EmrB"/>
    <property type="match status" value="1"/>
</dbReference>
<dbReference type="Proteomes" id="UP001169823">
    <property type="component" value="Unassembled WGS sequence"/>
</dbReference>